<dbReference type="Gene3D" id="2.40.170.20">
    <property type="entry name" value="TonB-dependent receptor, beta-barrel domain"/>
    <property type="match status" value="1"/>
</dbReference>
<comment type="subcellular location">
    <subcellularLocation>
        <location evidence="1">Cell outer membrane</location>
        <topology evidence="1">Multi-pass membrane protein</topology>
    </subcellularLocation>
</comment>
<evidence type="ECO:0000256" key="2">
    <source>
        <dbReference type="ARBA" id="ARBA00022448"/>
    </source>
</evidence>
<dbReference type="eggNOG" id="COG1629">
    <property type="taxonomic scope" value="Bacteria"/>
</dbReference>
<dbReference type="InterPro" id="IPR012910">
    <property type="entry name" value="Plug_dom"/>
</dbReference>
<dbReference type="STRING" id="204669.Acid345_4154"/>
<dbReference type="InterPro" id="IPR039426">
    <property type="entry name" value="TonB-dep_rcpt-like"/>
</dbReference>
<dbReference type="HOGENOM" id="CLU_006298_0_0_0"/>
<evidence type="ECO:0000259" key="7">
    <source>
        <dbReference type="Pfam" id="PF07715"/>
    </source>
</evidence>
<dbReference type="GO" id="GO:0044718">
    <property type="term" value="P:siderophore transmembrane transport"/>
    <property type="evidence" value="ECO:0007669"/>
    <property type="project" value="TreeGrafter"/>
</dbReference>
<sequence>MLRLRASRSPLGRRRGPWAKASSLILLITVLTFLSTLSFAQVTSGTMFGDVTDPSGAVIPGAKVTAHADSIGVTRTVTASGTGEFVIPNLPPATYTVTVESKGFKALKKEGVILNAADKLNAGQFALPVGTTDSQVTVTADAAQLQLQSNSGERSDIITSKQLNEVALNGRNVLDYMKLVPGVSGMYDGHASGTGGNDAFNINGTRANQHEYTIDGASNVDTGNNGGTHITINPDAIEEVKVLTSNYQAEYGKAAGGQIALTTKSGTNDWHGNGRFYHRHEGLNANEYFNKQAELAAGSDNEPAKYRYNYVGYSIGGPVLKNKLFFFWNQEYYRQYVPLGNTIQAYVPTALERQGDFSQSVRPGTDASGNAISVPVEISGPGIVGNKINRDALTPAQQSTFDNMQKILNLYPMPNVPGFAVNGQQYNYSTLPSAPDPRREDILRIDWQINNANRIYGRWAHNADTMTAPYTPFPGPFGIFACSAPEFNGGCTQKHPGWNFSVNLVSTITPTVLNEFSIGPSHTLSLAESNGGISSSALGVNLPVLYPGLTDTIPDVAFNGMNNVAFSNPYLGATPWKQANTTINVNDNLTWSYKNHTFKTGVFYQRNRKDQIAWGNINGQFGFDSGQTAPSGCDSNSLQCGDPIASALLGQFQSFSQSTARPVGKFRYDQWELYVQDTWKLTPTFTLDYGMRFAYIPPQYDANMQIALFDPNAYNPANAVELDGGGNIMPGTGDVYNGMRFTKMGDLPAGGWGSRGFMPEPRIGFAWDPFSNHKTVLRGGFGMMHDRVQGNLIFNPVFNNPVTVRTASLGSGSIEQFGGAPGFGNGVLGGVIGADLSGKVPTVYSFSLGVQREIGWGSTIDVAYVGSLSRHLVTSHDINAVPYGAAFERQNQDPNCDLSYEGGPNFGGTVPNVEPNLNPIYTAAGLSFSGLCAYGHPGYTDAFLVPYRGYGQIAYLDWGGTSNYNSLQVSFQKRYGKGLTFGAVYTYSKSLGTANSDQDTQDAFNALVDYRALSWDRTHVFAANYVYDIPGLAKHFNAPKWVGYITDNYQLSGVTNFQTGTPVDMGNNWSWEHGALTGGNMWGATQYYYTLDSSGNPVLPGIGPPPRGSRDQIRYGGLQNWDMSLFKNIPFHERYNIQLRLEAFNVFNHTNFSAAHWTINTNGPWEYSPNDALSITQGSDWGTPQSTYGTGPSGFRVVQLGARFSF</sequence>
<proteinExistence type="predicted"/>
<dbReference type="Gene3D" id="2.170.130.10">
    <property type="entry name" value="TonB-dependent receptor, plug domain"/>
    <property type="match status" value="1"/>
</dbReference>
<dbReference type="AlphaFoldDB" id="Q1IIZ6"/>
<evidence type="ECO:0000256" key="4">
    <source>
        <dbReference type="ARBA" id="ARBA00022692"/>
    </source>
</evidence>
<dbReference type="PANTHER" id="PTHR30069">
    <property type="entry name" value="TONB-DEPENDENT OUTER MEMBRANE RECEPTOR"/>
    <property type="match status" value="1"/>
</dbReference>
<reference evidence="9 10" key="1">
    <citation type="journal article" date="2009" name="Appl. Environ. Microbiol.">
        <title>Three genomes from the phylum Acidobacteria provide insight into the lifestyles of these microorganisms in soils.</title>
        <authorList>
            <person name="Ward N.L."/>
            <person name="Challacombe J.F."/>
            <person name="Janssen P.H."/>
            <person name="Henrissat B."/>
            <person name="Coutinho P.M."/>
            <person name="Wu M."/>
            <person name="Xie G."/>
            <person name="Haft D.H."/>
            <person name="Sait M."/>
            <person name="Badger J."/>
            <person name="Barabote R.D."/>
            <person name="Bradley B."/>
            <person name="Brettin T.S."/>
            <person name="Brinkac L.M."/>
            <person name="Bruce D."/>
            <person name="Creasy T."/>
            <person name="Daugherty S.C."/>
            <person name="Davidsen T.M."/>
            <person name="DeBoy R.T."/>
            <person name="Detter J.C."/>
            <person name="Dodson R.J."/>
            <person name="Durkin A.S."/>
            <person name="Ganapathy A."/>
            <person name="Gwinn-Giglio M."/>
            <person name="Han C.S."/>
            <person name="Khouri H."/>
            <person name="Kiss H."/>
            <person name="Kothari S.P."/>
            <person name="Madupu R."/>
            <person name="Nelson K.E."/>
            <person name="Nelson W.C."/>
            <person name="Paulsen I."/>
            <person name="Penn K."/>
            <person name="Ren Q."/>
            <person name="Rosovitz M.J."/>
            <person name="Selengut J.D."/>
            <person name="Shrivastava S."/>
            <person name="Sullivan S.A."/>
            <person name="Tapia R."/>
            <person name="Thompson L.S."/>
            <person name="Watkins K.L."/>
            <person name="Yang Q."/>
            <person name="Yu C."/>
            <person name="Zafar N."/>
            <person name="Zhou L."/>
            <person name="Kuske C.R."/>
        </authorList>
    </citation>
    <scope>NUCLEOTIDE SEQUENCE [LARGE SCALE GENOMIC DNA]</scope>
    <source>
        <strain evidence="9 10">Ellin345</strain>
    </source>
</reference>
<evidence type="ECO:0000256" key="3">
    <source>
        <dbReference type="ARBA" id="ARBA00022452"/>
    </source>
</evidence>
<dbReference type="RefSeq" id="WP_011524953.1">
    <property type="nucleotide sequence ID" value="NC_008009.1"/>
</dbReference>
<dbReference type="SUPFAM" id="SSF56935">
    <property type="entry name" value="Porins"/>
    <property type="match status" value="1"/>
</dbReference>
<accession>Q1IIZ6</accession>
<dbReference type="KEGG" id="aba:Acid345_4154"/>
<gene>
    <name evidence="9" type="ordered locus">Acid345_4154</name>
</gene>
<dbReference type="InterPro" id="IPR036942">
    <property type="entry name" value="Beta-barrel_TonB_sf"/>
</dbReference>
<keyword evidence="6" id="KW-0998">Cell outer membrane</keyword>
<dbReference type="InterPro" id="IPR037066">
    <property type="entry name" value="Plug_dom_sf"/>
</dbReference>
<dbReference type="SUPFAM" id="SSF49452">
    <property type="entry name" value="Starch-binding domain-like"/>
    <property type="match status" value="1"/>
</dbReference>
<keyword evidence="4" id="KW-0812">Transmembrane</keyword>
<dbReference type="GO" id="GO:0030246">
    <property type="term" value="F:carbohydrate binding"/>
    <property type="evidence" value="ECO:0007669"/>
    <property type="project" value="InterPro"/>
</dbReference>
<dbReference type="InterPro" id="IPR057601">
    <property type="entry name" value="Oar-like_b-barrel"/>
</dbReference>
<keyword evidence="10" id="KW-1185">Reference proteome</keyword>
<evidence type="ECO:0000256" key="5">
    <source>
        <dbReference type="ARBA" id="ARBA00023136"/>
    </source>
</evidence>
<keyword evidence="5" id="KW-0472">Membrane</keyword>
<keyword evidence="9" id="KW-0675">Receptor</keyword>
<name>Q1IIZ6_KORVE</name>
<dbReference type="Pfam" id="PF13620">
    <property type="entry name" value="CarboxypepD_reg"/>
    <property type="match status" value="1"/>
</dbReference>
<dbReference type="PANTHER" id="PTHR30069:SF46">
    <property type="entry name" value="OAR PROTEIN"/>
    <property type="match status" value="1"/>
</dbReference>
<evidence type="ECO:0000256" key="1">
    <source>
        <dbReference type="ARBA" id="ARBA00004571"/>
    </source>
</evidence>
<feature type="domain" description="TonB-dependent receptor plug" evidence="7">
    <location>
        <begin position="154"/>
        <end position="257"/>
    </location>
</feature>
<evidence type="ECO:0000259" key="8">
    <source>
        <dbReference type="Pfam" id="PF25183"/>
    </source>
</evidence>
<dbReference type="EnsemblBacteria" id="ABF43154">
    <property type="protein sequence ID" value="ABF43154"/>
    <property type="gene ID" value="Acid345_4154"/>
</dbReference>
<evidence type="ECO:0000313" key="10">
    <source>
        <dbReference type="Proteomes" id="UP000002432"/>
    </source>
</evidence>
<dbReference type="GO" id="GO:0009279">
    <property type="term" value="C:cell outer membrane"/>
    <property type="evidence" value="ECO:0007669"/>
    <property type="project" value="UniProtKB-SubCell"/>
</dbReference>
<keyword evidence="3" id="KW-1134">Transmembrane beta strand</keyword>
<feature type="domain" description="TonB-dependent transporter Oar-like beta-barrel" evidence="8">
    <location>
        <begin position="262"/>
        <end position="1199"/>
    </location>
</feature>
<protein>
    <submittedName>
        <fullName evidence="9">TonB-dependent receptor</fullName>
    </submittedName>
</protein>
<evidence type="ECO:0000313" key="9">
    <source>
        <dbReference type="EMBL" id="ABF43154.1"/>
    </source>
</evidence>
<dbReference type="EMBL" id="CP000360">
    <property type="protein sequence ID" value="ABF43154.1"/>
    <property type="molecule type" value="Genomic_DNA"/>
</dbReference>
<keyword evidence="2" id="KW-0813">Transport</keyword>
<dbReference type="Pfam" id="PF25183">
    <property type="entry name" value="OMP_b-brl_4"/>
    <property type="match status" value="1"/>
</dbReference>
<dbReference type="OrthoDB" id="97893at2"/>
<dbReference type="Gene3D" id="2.60.40.1120">
    <property type="entry name" value="Carboxypeptidase-like, regulatory domain"/>
    <property type="match status" value="1"/>
</dbReference>
<organism evidence="9 10">
    <name type="scientific">Koribacter versatilis (strain Ellin345)</name>
    <dbReference type="NCBI Taxonomy" id="204669"/>
    <lineage>
        <taxon>Bacteria</taxon>
        <taxon>Pseudomonadati</taxon>
        <taxon>Acidobacteriota</taxon>
        <taxon>Terriglobia</taxon>
        <taxon>Terriglobales</taxon>
        <taxon>Candidatus Korobacteraceae</taxon>
        <taxon>Candidatus Korobacter</taxon>
    </lineage>
</organism>
<dbReference type="GO" id="GO:0015344">
    <property type="term" value="F:siderophore uptake transmembrane transporter activity"/>
    <property type="evidence" value="ECO:0007669"/>
    <property type="project" value="TreeGrafter"/>
</dbReference>
<dbReference type="Proteomes" id="UP000002432">
    <property type="component" value="Chromosome"/>
</dbReference>
<dbReference type="Pfam" id="PF07715">
    <property type="entry name" value="Plug"/>
    <property type="match status" value="1"/>
</dbReference>
<dbReference type="InterPro" id="IPR013784">
    <property type="entry name" value="Carb-bd-like_fold"/>
</dbReference>
<evidence type="ECO:0000256" key="6">
    <source>
        <dbReference type="ARBA" id="ARBA00023237"/>
    </source>
</evidence>